<accession>A0A6L5XYU9</accession>
<reference evidence="2 3" key="1">
    <citation type="submission" date="2019-08" db="EMBL/GenBank/DDBJ databases">
        <title>In-depth cultivation of the pig gut microbiome towards novel bacterial diversity and tailored functional studies.</title>
        <authorList>
            <person name="Wylensek D."/>
            <person name="Hitch T.C.A."/>
            <person name="Clavel T."/>
        </authorList>
    </citation>
    <scope>NUCLEOTIDE SEQUENCE [LARGE SCALE GENOMIC DNA]</scope>
    <source>
        <strain evidence="2 3">WCA-693-APC-MOT-I</strain>
    </source>
</reference>
<dbReference type="PANTHER" id="PTHR42792:SF1">
    <property type="entry name" value="FLAGELLAR HOOK-ASSOCIATED PROTEIN 3"/>
    <property type="match status" value="1"/>
</dbReference>
<dbReference type="InterPro" id="IPR001492">
    <property type="entry name" value="Flagellin"/>
</dbReference>
<dbReference type="Gene3D" id="1.20.1330.10">
    <property type="entry name" value="f41 fragment of flagellin, N-terminal domain"/>
    <property type="match status" value="2"/>
</dbReference>
<feature type="domain" description="Flagellin N-terminal" evidence="1">
    <location>
        <begin position="5"/>
        <end position="139"/>
    </location>
</feature>
<gene>
    <name evidence="2" type="ORF">FYJ58_08285</name>
</gene>
<evidence type="ECO:0000313" key="3">
    <source>
        <dbReference type="Proteomes" id="UP000482209"/>
    </source>
</evidence>
<dbReference type="PANTHER" id="PTHR42792">
    <property type="entry name" value="FLAGELLIN"/>
    <property type="match status" value="1"/>
</dbReference>
<proteinExistence type="predicted"/>
<name>A0A6L5XYU9_9FIRM</name>
<dbReference type="EMBL" id="VUMT01000010">
    <property type="protein sequence ID" value="MSS63874.1"/>
    <property type="molecule type" value="Genomic_DNA"/>
</dbReference>
<dbReference type="SUPFAM" id="SSF64518">
    <property type="entry name" value="Phase 1 flagellin"/>
    <property type="match status" value="1"/>
</dbReference>
<sequence length="513" mass="57493">MRVTNRMMTTNMLSNINRNKQNMDTLGNQYSTQQKIQRPSEDPVVAVRSLKYRTQLSETTQYVEKNIPDAFAWMDVTEGAMKEINSMITSINTYCNQGSTGTLEIKDRNSIIETLTQYRDHVYNLANADYAGRYVFTGFRTDTSLLFSEATNGTADKTYTTYTIKEELTFNDISNTTYVKGGVTYAANKTANQYASEAATTGKCQKLALSYGKLDTNGVKTVTLTDKAGNSIKITTNAADNADGFVLKKKSMTAADKYEAGANEIVYIEETGELIFGENVSAKALDYQKISVEYDKTKFEKGDIRPEHYFECKTTYHDNTDPANPTTKVTNYTNPAVQKIEYEVNFSQKLTVNTLAKDAFPTSIRTKMDEIIRAVNEVFDMDDKISDANKLLEGETDKAKIAALTEYKEQLTNEKTLKEKILQEAFGSALTTTAKAQEQVNVAVSNHGSRYLRLQMTESRLSTQKIDFTEMLKTNDCVELEDAIINYKSAEIIYNASLNCASTVVKNSLLDFL</sequence>
<dbReference type="InterPro" id="IPR001029">
    <property type="entry name" value="Flagellin_N"/>
</dbReference>
<protein>
    <recommendedName>
        <fullName evidence="1">Flagellin N-terminal domain-containing protein</fullName>
    </recommendedName>
</protein>
<dbReference type="Pfam" id="PF00669">
    <property type="entry name" value="Flagellin_N"/>
    <property type="match status" value="1"/>
</dbReference>
<dbReference type="GO" id="GO:0009288">
    <property type="term" value="C:bacterial-type flagellum"/>
    <property type="evidence" value="ECO:0007669"/>
    <property type="project" value="InterPro"/>
</dbReference>
<organism evidence="2 3">
    <name type="scientific">Velocimicrobium porci</name>
    <dbReference type="NCBI Taxonomy" id="2606634"/>
    <lineage>
        <taxon>Bacteria</taxon>
        <taxon>Bacillati</taxon>
        <taxon>Bacillota</taxon>
        <taxon>Clostridia</taxon>
        <taxon>Lachnospirales</taxon>
        <taxon>Lachnospiraceae</taxon>
        <taxon>Velocimicrobium</taxon>
    </lineage>
</organism>
<evidence type="ECO:0000313" key="2">
    <source>
        <dbReference type="EMBL" id="MSS63874.1"/>
    </source>
</evidence>
<evidence type="ECO:0000259" key="1">
    <source>
        <dbReference type="Pfam" id="PF00669"/>
    </source>
</evidence>
<dbReference type="Proteomes" id="UP000482209">
    <property type="component" value="Unassembled WGS sequence"/>
</dbReference>
<comment type="caution">
    <text evidence="2">The sequence shown here is derived from an EMBL/GenBank/DDBJ whole genome shotgun (WGS) entry which is preliminary data.</text>
</comment>
<keyword evidence="3" id="KW-1185">Reference proteome</keyword>
<dbReference type="RefSeq" id="WP_154519282.1">
    <property type="nucleotide sequence ID" value="NZ_VUMT01000010.1"/>
</dbReference>
<dbReference type="AlphaFoldDB" id="A0A6L5XYU9"/>
<dbReference type="GO" id="GO:0005198">
    <property type="term" value="F:structural molecule activity"/>
    <property type="evidence" value="ECO:0007669"/>
    <property type="project" value="InterPro"/>
</dbReference>